<proteinExistence type="predicted"/>
<feature type="compositionally biased region" description="Polar residues" evidence="1">
    <location>
        <begin position="163"/>
        <end position="174"/>
    </location>
</feature>
<dbReference type="EMBL" id="JALLPJ020001210">
    <property type="protein sequence ID" value="KAL3774097.1"/>
    <property type="molecule type" value="Genomic_DNA"/>
</dbReference>
<feature type="region of interest" description="Disordered" evidence="1">
    <location>
        <begin position="121"/>
        <end position="174"/>
    </location>
</feature>
<keyword evidence="3" id="KW-1185">Reference proteome</keyword>
<organism evidence="2 3">
    <name type="scientific">Cyclotella atomus</name>
    <dbReference type="NCBI Taxonomy" id="382360"/>
    <lineage>
        <taxon>Eukaryota</taxon>
        <taxon>Sar</taxon>
        <taxon>Stramenopiles</taxon>
        <taxon>Ochrophyta</taxon>
        <taxon>Bacillariophyta</taxon>
        <taxon>Coscinodiscophyceae</taxon>
        <taxon>Thalassiosirophycidae</taxon>
        <taxon>Stephanodiscales</taxon>
        <taxon>Stephanodiscaceae</taxon>
        <taxon>Cyclotella</taxon>
    </lineage>
</organism>
<gene>
    <name evidence="2" type="ORF">ACHAWO_008493</name>
</gene>
<evidence type="ECO:0000313" key="3">
    <source>
        <dbReference type="Proteomes" id="UP001530400"/>
    </source>
</evidence>
<evidence type="ECO:0000313" key="2">
    <source>
        <dbReference type="EMBL" id="KAL3774097.1"/>
    </source>
</evidence>
<dbReference type="AlphaFoldDB" id="A0ABD3NGM6"/>
<reference evidence="2 3" key="1">
    <citation type="submission" date="2024-10" db="EMBL/GenBank/DDBJ databases">
        <title>Updated reference genomes for cyclostephanoid diatoms.</title>
        <authorList>
            <person name="Roberts W.R."/>
            <person name="Alverson A.J."/>
        </authorList>
    </citation>
    <scope>NUCLEOTIDE SEQUENCE [LARGE SCALE GENOMIC DNA]</scope>
    <source>
        <strain evidence="2 3">AJA010-31</strain>
    </source>
</reference>
<accession>A0ABD3NGM6</accession>
<protein>
    <submittedName>
        <fullName evidence="2">Uncharacterized protein</fullName>
    </submittedName>
</protein>
<name>A0ABD3NGM6_9STRA</name>
<comment type="caution">
    <text evidence="2">The sequence shown here is derived from an EMBL/GenBank/DDBJ whole genome shotgun (WGS) entry which is preliminary data.</text>
</comment>
<evidence type="ECO:0000256" key="1">
    <source>
        <dbReference type="SAM" id="MobiDB-lite"/>
    </source>
</evidence>
<feature type="compositionally biased region" description="Basic and acidic residues" evidence="1">
    <location>
        <begin position="126"/>
        <end position="139"/>
    </location>
</feature>
<dbReference type="Proteomes" id="UP001530400">
    <property type="component" value="Unassembled WGS sequence"/>
</dbReference>
<sequence length="174" mass="19454">MPSPVERTVSFDPSAITPKKPVQRRTSFVTISVREYDQTIGDSPSCLDGAPVALGWSFQENRDIPFEEYEQSRQPFRRRRSDLVLGVQERRTKLVESGVSLSEVLKAESFAALKKSASRICSRQAKTIDRKDSGKDSTKKSIRQTAKVLDQKDKPAPSPRSSPPMQKQMASRAA</sequence>